<organism evidence="2 3">
    <name type="scientific">Seohaeicola saemankumensis</name>
    <dbReference type="NCBI Taxonomy" id="481181"/>
    <lineage>
        <taxon>Bacteria</taxon>
        <taxon>Pseudomonadati</taxon>
        <taxon>Pseudomonadota</taxon>
        <taxon>Alphaproteobacteria</taxon>
        <taxon>Rhodobacterales</taxon>
        <taxon>Roseobacteraceae</taxon>
        <taxon>Seohaeicola</taxon>
    </lineage>
</organism>
<feature type="transmembrane region" description="Helical" evidence="1">
    <location>
        <begin position="20"/>
        <end position="37"/>
    </location>
</feature>
<sequence length="181" mass="20425">MDLFSTLSEAINLRSFSNLWYWIMLAVVWSSTTHWVLGVPYDMVVRAASQGGEAEADLNDIVRVNVNRILYISQMSGLWIVGFGTFFLTLLGLTGFVYGVQLSQSVFLVAFPMFIVGFLSLRTARRLRRDGPTGKALHKILQRHRLVVQGIGVVSVFITALWGMYQNLNYMIPDHIIRPLG</sequence>
<accession>A0ABW3THU1</accession>
<proteinExistence type="predicted"/>
<feature type="transmembrane region" description="Helical" evidence="1">
    <location>
        <begin position="146"/>
        <end position="165"/>
    </location>
</feature>
<reference evidence="3" key="1">
    <citation type="journal article" date="2019" name="Int. J. Syst. Evol. Microbiol.">
        <title>The Global Catalogue of Microorganisms (GCM) 10K type strain sequencing project: providing services to taxonomists for standard genome sequencing and annotation.</title>
        <authorList>
            <consortium name="The Broad Institute Genomics Platform"/>
            <consortium name="The Broad Institute Genome Sequencing Center for Infectious Disease"/>
            <person name="Wu L."/>
            <person name="Ma J."/>
        </authorList>
    </citation>
    <scope>NUCLEOTIDE SEQUENCE [LARGE SCALE GENOMIC DNA]</scope>
    <source>
        <strain evidence="3">CCUG 55328</strain>
    </source>
</reference>
<dbReference type="EMBL" id="JBHTKR010000006">
    <property type="protein sequence ID" value="MFD1196081.1"/>
    <property type="molecule type" value="Genomic_DNA"/>
</dbReference>
<keyword evidence="3" id="KW-1185">Reference proteome</keyword>
<evidence type="ECO:0000313" key="2">
    <source>
        <dbReference type="EMBL" id="MFD1196081.1"/>
    </source>
</evidence>
<keyword evidence="1" id="KW-0812">Transmembrane</keyword>
<gene>
    <name evidence="2" type="ORF">ACFQ3C_15540</name>
</gene>
<dbReference type="RefSeq" id="WP_380793667.1">
    <property type="nucleotide sequence ID" value="NZ_JBHTKR010000006.1"/>
</dbReference>
<evidence type="ECO:0000313" key="3">
    <source>
        <dbReference type="Proteomes" id="UP001597151"/>
    </source>
</evidence>
<comment type="caution">
    <text evidence="2">The sequence shown here is derived from an EMBL/GenBank/DDBJ whole genome shotgun (WGS) entry which is preliminary data.</text>
</comment>
<feature type="transmembrane region" description="Helical" evidence="1">
    <location>
        <begin position="106"/>
        <end position="125"/>
    </location>
</feature>
<dbReference type="Proteomes" id="UP001597151">
    <property type="component" value="Unassembled WGS sequence"/>
</dbReference>
<evidence type="ECO:0000256" key="1">
    <source>
        <dbReference type="SAM" id="Phobius"/>
    </source>
</evidence>
<protein>
    <submittedName>
        <fullName evidence="2">Component of SufBCD complex</fullName>
    </submittedName>
</protein>
<keyword evidence="1" id="KW-0472">Membrane</keyword>
<name>A0ABW3THU1_9RHOB</name>
<feature type="transmembrane region" description="Helical" evidence="1">
    <location>
        <begin position="78"/>
        <end position="100"/>
    </location>
</feature>
<keyword evidence="1" id="KW-1133">Transmembrane helix</keyword>